<proteinExistence type="predicted"/>
<organism evidence="4 5">
    <name type="scientific">Ascobolus immersus RN42</name>
    <dbReference type="NCBI Taxonomy" id="1160509"/>
    <lineage>
        <taxon>Eukaryota</taxon>
        <taxon>Fungi</taxon>
        <taxon>Dikarya</taxon>
        <taxon>Ascomycota</taxon>
        <taxon>Pezizomycotina</taxon>
        <taxon>Pezizomycetes</taxon>
        <taxon>Pezizales</taxon>
        <taxon>Ascobolaceae</taxon>
        <taxon>Ascobolus</taxon>
    </lineage>
</organism>
<evidence type="ECO:0000313" key="5">
    <source>
        <dbReference type="Proteomes" id="UP000275078"/>
    </source>
</evidence>
<dbReference type="Pfam" id="PF16655">
    <property type="entry name" value="PhoD_N"/>
    <property type="match status" value="1"/>
</dbReference>
<feature type="signal peptide" evidence="1">
    <location>
        <begin position="1"/>
        <end position="21"/>
    </location>
</feature>
<dbReference type="Proteomes" id="UP000275078">
    <property type="component" value="Unassembled WGS sequence"/>
</dbReference>
<dbReference type="CDD" id="cd07389">
    <property type="entry name" value="MPP_PhoD"/>
    <property type="match status" value="1"/>
</dbReference>
<dbReference type="OrthoDB" id="9992270at2759"/>
<dbReference type="Pfam" id="PF09423">
    <property type="entry name" value="PhoD"/>
    <property type="match status" value="1"/>
</dbReference>
<feature type="domain" description="PhoD-like phosphatase metallophosphatase" evidence="2">
    <location>
        <begin position="187"/>
        <end position="535"/>
    </location>
</feature>
<dbReference type="PANTHER" id="PTHR43606">
    <property type="entry name" value="PHOSPHATASE, PUTATIVE (AFU_ORTHOLOGUE AFUA_6G08710)-RELATED"/>
    <property type="match status" value="1"/>
</dbReference>
<sequence>MIAFTPHLVILTLGLLPSSLGNLVYLSPTTTHPELGIPAPQLLLKRDGTPASKFHNRRIRFTHGVASGDPYADSAIIWTRALPKGVKDWAHKYTETDRTDPVCVRWEVSTSEMEFSEGNIVSEGETSTSGRVDFTVKVEATGLESYRYYWYRFTGCDRRKGKDISPVGRFKTLPKEDDEEVESAAIAVVSCSNYAEGLFKGYSNIAKRDAVDWIVHLGDYIYETHKPFRTLTRMPKPWKEVVTQQDYRRRYAQYRSDRDLQFAHQKMAFINVWDDHEVANNGWRDGSSSMIWQVLEGLTWQERRQGALRAFFEWMPVRQVEPVDEFRIWRSFKIGKLAELVMLDTRYYDRDATDRPDLQLQDERSIMGKKQEKWLENTLLDAQNRNATWKLIGNQVQFSPFNETANGGNGNEPFYWDGWAGYLSNRKRLLDAIVDHGISNTVMLTGDYHALWTADLTHPSVPYNASTGFGSIGVEFAGPGITSWNGYGKESEDREESDKVSAALLRDNPTMKWAEGHFRGYFEVTFGKEELRTRYWSIADVWDKGAGEFESGVWVVREGEGRLGRPFGDVKAGVVGNG</sequence>
<accession>A0A3N4HMM2</accession>
<dbReference type="STRING" id="1160509.A0A3N4HMM2"/>
<dbReference type="InterPro" id="IPR052900">
    <property type="entry name" value="Phospholipid_Metab_Enz"/>
</dbReference>
<protein>
    <recommendedName>
        <fullName evidence="6">Alkaline phosphatase</fullName>
    </recommendedName>
</protein>
<dbReference type="InterPro" id="IPR032093">
    <property type="entry name" value="PhoD_N"/>
</dbReference>
<evidence type="ECO:0000256" key="1">
    <source>
        <dbReference type="SAM" id="SignalP"/>
    </source>
</evidence>
<evidence type="ECO:0000259" key="2">
    <source>
        <dbReference type="Pfam" id="PF09423"/>
    </source>
</evidence>
<evidence type="ECO:0008006" key="6">
    <source>
        <dbReference type="Google" id="ProtNLM"/>
    </source>
</evidence>
<name>A0A3N4HMM2_ASCIM</name>
<dbReference type="InterPro" id="IPR018946">
    <property type="entry name" value="PhoD-like_MPP"/>
</dbReference>
<dbReference type="AlphaFoldDB" id="A0A3N4HMM2"/>
<dbReference type="Gene3D" id="2.60.40.380">
    <property type="entry name" value="Purple acid phosphatase-like, N-terminal"/>
    <property type="match status" value="1"/>
</dbReference>
<dbReference type="InterPro" id="IPR029052">
    <property type="entry name" value="Metallo-depent_PP-like"/>
</dbReference>
<feature type="domain" description="Phospholipase D N-terminal" evidence="3">
    <location>
        <begin position="63"/>
        <end position="172"/>
    </location>
</feature>
<keyword evidence="1" id="KW-0732">Signal</keyword>
<keyword evidence="5" id="KW-1185">Reference proteome</keyword>
<dbReference type="EMBL" id="ML119772">
    <property type="protein sequence ID" value="RPA75073.1"/>
    <property type="molecule type" value="Genomic_DNA"/>
</dbReference>
<dbReference type="Gene3D" id="3.60.21.70">
    <property type="entry name" value="PhoD-like phosphatase"/>
    <property type="match status" value="1"/>
</dbReference>
<reference evidence="4 5" key="1">
    <citation type="journal article" date="2018" name="Nat. Ecol. Evol.">
        <title>Pezizomycetes genomes reveal the molecular basis of ectomycorrhizal truffle lifestyle.</title>
        <authorList>
            <person name="Murat C."/>
            <person name="Payen T."/>
            <person name="Noel B."/>
            <person name="Kuo A."/>
            <person name="Morin E."/>
            <person name="Chen J."/>
            <person name="Kohler A."/>
            <person name="Krizsan K."/>
            <person name="Balestrini R."/>
            <person name="Da Silva C."/>
            <person name="Montanini B."/>
            <person name="Hainaut M."/>
            <person name="Levati E."/>
            <person name="Barry K.W."/>
            <person name="Belfiori B."/>
            <person name="Cichocki N."/>
            <person name="Clum A."/>
            <person name="Dockter R.B."/>
            <person name="Fauchery L."/>
            <person name="Guy J."/>
            <person name="Iotti M."/>
            <person name="Le Tacon F."/>
            <person name="Lindquist E.A."/>
            <person name="Lipzen A."/>
            <person name="Malagnac F."/>
            <person name="Mello A."/>
            <person name="Molinier V."/>
            <person name="Miyauchi S."/>
            <person name="Poulain J."/>
            <person name="Riccioni C."/>
            <person name="Rubini A."/>
            <person name="Sitrit Y."/>
            <person name="Splivallo R."/>
            <person name="Traeger S."/>
            <person name="Wang M."/>
            <person name="Zifcakova L."/>
            <person name="Wipf D."/>
            <person name="Zambonelli A."/>
            <person name="Paolocci F."/>
            <person name="Nowrousian M."/>
            <person name="Ottonello S."/>
            <person name="Baldrian P."/>
            <person name="Spatafora J.W."/>
            <person name="Henrissat B."/>
            <person name="Nagy L.G."/>
            <person name="Aury J.M."/>
            <person name="Wincker P."/>
            <person name="Grigoriev I.V."/>
            <person name="Bonfante P."/>
            <person name="Martin F.M."/>
        </authorList>
    </citation>
    <scope>NUCLEOTIDE SEQUENCE [LARGE SCALE GENOMIC DNA]</scope>
    <source>
        <strain evidence="4 5">RN42</strain>
    </source>
</reference>
<gene>
    <name evidence="4" type="ORF">BJ508DRAFT_418309</name>
</gene>
<dbReference type="PANTHER" id="PTHR43606:SF7">
    <property type="entry name" value="PHOSPHATASE, PUTATIVE (AFU_ORTHOLOGUE AFUA_6G08710)-RELATED"/>
    <property type="match status" value="1"/>
</dbReference>
<dbReference type="InterPro" id="IPR038607">
    <property type="entry name" value="PhoD-like_sf"/>
</dbReference>
<evidence type="ECO:0000259" key="3">
    <source>
        <dbReference type="Pfam" id="PF16655"/>
    </source>
</evidence>
<evidence type="ECO:0000313" key="4">
    <source>
        <dbReference type="EMBL" id="RPA75073.1"/>
    </source>
</evidence>
<dbReference type="SUPFAM" id="SSF56300">
    <property type="entry name" value="Metallo-dependent phosphatases"/>
    <property type="match status" value="1"/>
</dbReference>
<feature type="chain" id="PRO_5018207509" description="Alkaline phosphatase" evidence="1">
    <location>
        <begin position="22"/>
        <end position="578"/>
    </location>
</feature>